<organism evidence="14 15">
    <name type="scientific">Deinococcus knuensis</name>
    <dbReference type="NCBI Taxonomy" id="1837380"/>
    <lineage>
        <taxon>Bacteria</taxon>
        <taxon>Thermotogati</taxon>
        <taxon>Deinococcota</taxon>
        <taxon>Deinococci</taxon>
        <taxon>Deinococcales</taxon>
        <taxon>Deinococcaceae</taxon>
        <taxon>Deinococcus</taxon>
    </lineage>
</organism>
<evidence type="ECO:0000256" key="2">
    <source>
        <dbReference type="ARBA" id="ARBA00022517"/>
    </source>
</evidence>
<dbReference type="SUPFAM" id="SSF52540">
    <property type="entry name" value="P-loop containing nucleoside triphosphate hydrolases"/>
    <property type="match status" value="1"/>
</dbReference>
<comment type="cofactor">
    <cofactor evidence="10">
        <name>Zn(2+)</name>
        <dbReference type="ChEBI" id="CHEBI:29105"/>
    </cofactor>
    <text evidence="10">Binds 1 zinc ion per subunit.</text>
</comment>
<dbReference type="InterPro" id="IPR027417">
    <property type="entry name" value="P-loop_NTPase"/>
</dbReference>
<evidence type="ECO:0000256" key="1">
    <source>
        <dbReference type="ARBA" id="ARBA00022490"/>
    </source>
</evidence>
<dbReference type="NCBIfam" id="TIGR00157">
    <property type="entry name" value="ribosome small subunit-dependent GTPase A"/>
    <property type="match status" value="1"/>
</dbReference>
<keyword evidence="1 10" id="KW-0963">Cytoplasm</keyword>
<comment type="caution">
    <text evidence="14">The sequence shown here is derived from an EMBL/GenBank/DDBJ whole genome shotgun (WGS) entry which is preliminary data.</text>
</comment>
<feature type="region of interest" description="Disordered" evidence="11">
    <location>
        <begin position="1"/>
        <end position="26"/>
    </location>
</feature>
<dbReference type="InterPro" id="IPR004881">
    <property type="entry name" value="Ribosome_biogen_GTPase_RsgA"/>
</dbReference>
<keyword evidence="7 10" id="KW-0862">Zinc</keyword>
<dbReference type="InterPro" id="IPR030378">
    <property type="entry name" value="G_CP_dom"/>
</dbReference>
<keyword evidence="5 10" id="KW-0547">Nucleotide-binding</keyword>
<dbReference type="PANTHER" id="PTHR32120">
    <property type="entry name" value="SMALL RIBOSOMAL SUBUNIT BIOGENESIS GTPASE RSGA"/>
    <property type="match status" value="1"/>
</dbReference>
<evidence type="ECO:0000256" key="7">
    <source>
        <dbReference type="ARBA" id="ARBA00022833"/>
    </source>
</evidence>
<dbReference type="PANTHER" id="PTHR32120:SF10">
    <property type="entry name" value="SMALL RIBOSOMAL SUBUNIT BIOGENESIS GTPASE RSGA"/>
    <property type="match status" value="1"/>
</dbReference>
<evidence type="ECO:0000256" key="10">
    <source>
        <dbReference type="HAMAP-Rule" id="MF_01820"/>
    </source>
</evidence>
<evidence type="ECO:0000313" key="14">
    <source>
        <dbReference type="EMBL" id="GGS28823.1"/>
    </source>
</evidence>
<reference evidence="15" key="1">
    <citation type="journal article" date="2019" name="Int. J. Syst. Evol. Microbiol.">
        <title>The Global Catalogue of Microorganisms (GCM) 10K type strain sequencing project: providing services to taxonomists for standard genome sequencing and annotation.</title>
        <authorList>
            <consortium name="The Broad Institute Genomics Platform"/>
            <consortium name="The Broad Institute Genome Sequencing Center for Infectious Disease"/>
            <person name="Wu L."/>
            <person name="Ma J."/>
        </authorList>
    </citation>
    <scope>NUCLEOTIDE SEQUENCE [LARGE SCALE GENOMIC DNA]</scope>
    <source>
        <strain evidence="15">JCM 31406</strain>
    </source>
</reference>
<evidence type="ECO:0000313" key="15">
    <source>
        <dbReference type="Proteomes" id="UP000620633"/>
    </source>
</evidence>
<evidence type="ECO:0000256" key="5">
    <source>
        <dbReference type="ARBA" id="ARBA00022741"/>
    </source>
</evidence>
<evidence type="ECO:0000256" key="8">
    <source>
        <dbReference type="ARBA" id="ARBA00022884"/>
    </source>
</evidence>
<dbReference type="InterPro" id="IPR010914">
    <property type="entry name" value="RsgA_GTPase_dom"/>
</dbReference>
<evidence type="ECO:0000256" key="3">
    <source>
        <dbReference type="ARBA" id="ARBA00022723"/>
    </source>
</evidence>
<keyword evidence="8 10" id="KW-0694">RNA-binding</keyword>
<dbReference type="Gene3D" id="1.10.40.50">
    <property type="entry name" value="Probable gtpase engc, domain 3"/>
    <property type="match status" value="1"/>
</dbReference>
<feature type="domain" description="EngC GTPase" evidence="12">
    <location>
        <begin position="142"/>
        <end position="288"/>
    </location>
</feature>
<gene>
    <name evidence="10" type="primary">rsgA</name>
    <name evidence="14" type="ORF">GCM10008961_20650</name>
</gene>
<dbReference type="EMBL" id="BMQO01000008">
    <property type="protein sequence ID" value="GGS28823.1"/>
    <property type="molecule type" value="Genomic_DNA"/>
</dbReference>
<comment type="subcellular location">
    <subcellularLocation>
        <location evidence="10">Cytoplasm</location>
    </subcellularLocation>
</comment>
<feature type="domain" description="CP-type G" evidence="13">
    <location>
        <begin position="136"/>
        <end position="290"/>
    </location>
</feature>
<dbReference type="Gene3D" id="3.40.50.300">
    <property type="entry name" value="P-loop containing nucleotide triphosphate hydrolases"/>
    <property type="match status" value="1"/>
</dbReference>
<keyword evidence="2 10" id="KW-0690">Ribosome biogenesis</keyword>
<evidence type="ECO:0000256" key="9">
    <source>
        <dbReference type="ARBA" id="ARBA00023134"/>
    </source>
</evidence>
<feature type="binding site" evidence="10">
    <location>
        <position position="312"/>
    </location>
    <ligand>
        <name>Zn(2+)</name>
        <dbReference type="ChEBI" id="CHEBI:29105"/>
    </ligand>
</feature>
<keyword evidence="3 10" id="KW-0479">Metal-binding</keyword>
<feature type="binding site" evidence="10">
    <location>
        <begin position="233"/>
        <end position="241"/>
    </location>
    <ligand>
        <name>GTP</name>
        <dbReference type="ChEBI" id="CHEBI:37565"/>
    </ligand>
</feature>
<dbReference type="Proteomes" id="UP000620633">
    <property type="component" value="Unassembled WGS sequence"/>
</dbReference>
<feature type="compositionally biased region" description="Basic and acidic residues" evidence="11">
    <location>
        <begin position="7"/>
        <end position="24"/>
    </location>
</feature>
<feature type="binding site" evidence="10">
    <location>
        <begin position="181"/>
        <end position="184"/>
    </location>
    <ligand>
        <name>GTP</name>
        <dbReference type="ChEBI" id="CHEBI:37565"/>
    </ligand>
</feature>
<accession>A0ABQ2SJL9</accession>
<dbReference type="Pfam" id="PF03193">
    <property type="entry name" value="RsgA_GTPase"/>
    <property type="match status" value="1"/>
</dbReference>
<comment type="similarity">
    <text evidence="10">Belongs to the TRAFAC class YlqF/YawG GTPase family. RsgA subfamily.</text>
</comment>
<keyword evidence="15" id="KW-1185">Reference proteome</keyword>
<dbReference type="EC" id="3.6.1.-" evidence="10"/>
<proteinExistence type="inferred from homology"/>
<feature type="binding site" evidence="10">
    <location>
        <position position="325"/>
    </location>
    <ligand>
        <name>Zn(2+)</name>
        <dbReference type="ChEBI" id="CHEBI:29105"/>
    </ligand>
</feature>
<evidence type="ECO:0000256" key="4">
    <source>
        <dbReference type="ARBA" id="ARBA00022730"/>
    </source>
</evidence>
<keyword evidence="6 10" id="KW-0378">Hydrolase</keyword>
<keyword evidence="9 10" id="KW-0342">GTP-binding</keyword>
<evidence type="ECO:0000256" key="6">
    <source>
        <dbReference type="ARBA" id="ARBA00022801"/>
    </source>
</evidence>
<evidence type="ECO:0000259" key="12">
    <source>
        <dbReference type="PROSITE" id="PS50936"/>
    </source>
</evidence>
<comment type="subunit">
    <text evidence="10">Monomer. Associates with 30S ribosomal subunit, binds 16S rRNA.</text>
</comment>
<evidence type="ECO:0000256" key="11">
    <source>
        <dbReference type="SAM" id="MobiDB-lite"/>
    </source>
</evidence>
<dbReference type="PROSITE" id="PS50936">
    <property type="entry name" value="ENGC_GTPASE"/>
    <property type="match status" value="1"/>
</dbReference>
<feature type="binding site" evidence="10">
    <location>
        <position position="319"/>
    </location>
    <ligand>
        <name>Zn(2+)</name>
        <dbReference type="ChEBI" id="CHEBI:29105"/>
    </ligand>
</feature>
<dbReference type="HAMAP" id="MF_01820">
    <property type="entry name" value="GTPase_RsgA"/>
    <property type="match status" value="1"/>
</dbReference>
<keyword evidence="4 10" id="KW-0699">rRNA-binding</keyword>
<evidence type="ECO:0000259" key="13">
    <source>
        <dbReference type="PROSITE" id="PS51721"/>
    </source>
</evidence>
<dbReference type="CDD" id="cd01854">
    <property type="entry name" value="YjeQ_EngC"/>
    <property type="match status" value="1"/>
</dbReference>
<dbReference type="PROSITE" id="PS51721">
    <property type="entry name" value="G_CP"/>
    <property type="match status" value="1"/>
</dbReference>
<protein>
    <recommendedName>
        <fullName evidence="10">Small ribosomal subunit biogenesis GTPase RsgA</fullName>
        <ecNumber evidence="10">3.6.1.-</ecNumber>
    </recommendedName>
</protein>
<comment type="function">
    <text evidence="10">One of several proteins that assist in the late maturation steps of the functional core of the 30S ribosomal subunit. Helps release RbfA from mature subunits. May play a role in the assembly of ribosomal proteins into the subunit. Circularly permuted GTPase that catalyzes slow GTP hydrolysis, GTPase activity is stimulated by the 30S ribosomal subunit.</text>
</comment>
<sequence>MVAGQARGDRVTRDSDRTLTDRHAGNWRGPELDALGWTDALHAAAQDVLHAATPDVQPDLLPARVAGVGRGTFRLWTAQGEEGALLAGSMRQDPDSQPVMGDWVVAQRLPDSPDLRVTAVLPRLTTFARAVNGGLSRQVITANVDTVLIVTAPGEDFDLPRLGRYVAAVHASGAQPALLLNKTDLTRDPQPLLAQLGALAPGVPTYALNARSGAGLSDVRAALRPGLTAALIGSSGVGKSTLTNALLGRDAAQTGEVMPDGLGRHTTTARTLYRVPGGGLLVDNPGLRDIAVWDPEGVATGLDVIEEIAADCRYRKCTHTGEPGCAVLRAVQRGQISAAQLEAYHALKGAAVPARRSSRPPRR</sequence>
<name>A0ABQ2SJL9_9DEIO</name>
<feature type="binding site" evidence="10">
    <location>
        <position position="317"/>
    </location>
    <ligand>
        <name>Zn(2+)</name>
        <dbReference type="ChEBI" id="CHEBI:29105"/>
    </ligand>
</feature>